<dbReference type="Gene3D" id="3.30.230.70">
    <property type="entry name" value="GHMP Kinase, N-terminal domain"/>
    <property type="match status" value="1"/>
</dbReference>
<dbReference type="InterPro" id="IPR020568">
    <property type="entry name" value="Ribosomal_Su5_D2-typ_SF"/>
</dbReference>
<evidence type="ECO:0000259" key="8">
    <source>
        <dbReference type="Pfam" id="PF03725"/>
    </source>
</evidence>
<proteinExistence type="inferred from homology"/>
<keyword evidence="4 6" id="KW-0819">tRNA processing</keyword>
<dbReference type="Pfam" id="PF03725">
    <property type="entry name" value="RNase_PH_C"/>
    <property type="match status" value="1"/>
</dbReference>
<dbReference type="InterPro" id="IPR002381">
    <property type="entry name" value="RNase_PH_bac-type"/>
</dbReference>
<comment type="catalytic activity">
    <reaction evidence="6">
        <text>tRNA(n+1) + phosphate = tRNA(n) + a ribonucleoside 5'-diphosphate</text>
        <dbReference type="Rhea" id="RHEA:10628"/>
        <dbReference type="Rhea" id="RHEA-COMP:17343"/>
        <dbReference type="Rhea" id="RHEA-COMP:17344"/>
        <dbReference type="ChEBI" id="CHEBI:43474"/>
        <dbReference type="ChEBI" id="CHEBI:57930"/>
        <dbReference type="ChEBI" id="CHEBI:173114"/>
        <dbReference type="EC" id="2.7.7.56"/>
    </reaction>
</comment>
<keyword evidence="6 9" id="KW-0808">Transferase</keyword>
<dbReference type="SUPFAM" id="SSF55666">
    <property type="entry name" value="Ribonuclease PH domain 2-like"/>
    <property type="match status" value="1"/>
</dbReference>
<dbReference type="InterPro" id="IPR001247">
    <property type="entry name" value="ExoRNase_PH_dom1"/>
</dbReference>
<feature type="binding site" evidence="6">
    <location>
        <begin position="130"/>
        <end position="132"/>
    </location>
    <ligand>
        <name>phosphate</name>
        <dbReference type="ChEBI" id="CHEBI:43474"/>
        <note>substrate</note>
    </ligand>
</feature>
<comment type="function">
    <text evidence="6">Phosphorolytic 3'-5' exoribonuclease that plays an important role in tRNA 3'-end maturation. Removes nucleotide residues following the 3'-CCA terminus of tRNAs; can also add nucleotides to the ends of RNA molecules by using nucleoside diphosphates as substrates, but this may not be physiologically important. Probably plays a role in initiation of 16S rRNA degradation (leading to ribosome degradation) during starvation.</text>
</comment>
<organism evidence="9">
    <name type="scientific">Thermoanaerobaculum aquaticum</name>
    <dbReference type="NCBI Taxonomy" id="1312852"/>
    <lineage>
        <taxon>Bacteria</taxon>
        <taxon>Pseudomonadati</taxon>
        <taxon>Acidobacteriota</taxon>
        <taxon>Thermoanaerobaculia</taxon>
        <taxon>Thermoanaerobaculales</taxon>
        <taxon>Thermoanaerobaculaceae</taxon>
        <taxon>Thermoanaerobaculum</taxon>
    </lineage>
</organism>
<gene>
    <name evidence="6" type="primary">rph</name>
    <name evidence="9" type="ORF">ENQ31_00125</name>
</gene>
<name>A0A7C2N8E9_9BACT</name>
<dbReference type="NCBIfam" id="TIGR01966">
    <property type="entry name" value="RNasePH"/>
    <property type="match status" value="1"/>
</dbReference>
<evidence type="ECO:0000259" key="7">
    <source>
        <dbReference type="Pfam" id="PF01138"/>
    </source>
</evidence>
<evidence type="ECO:0000256" key="5">
    <source>
        <dbReference type="ARBA" id="ARBA00022884"/>
    </source>
</evidence>
<feature type="domain" description="Exoribonuclease phosphorolytic" evidence="7">
    <location>
        <begin position="17"/>
        <end position="145"/>
    </location>
</feature>
<evidence type="ECO:0000313" key="9">
    <source>
        <dbReference type="EMBL" id="HET46564.1"/>
    </source>
</evidence>
<dbReference type="GO" id="GO:0009022">
    <property type="term" value="F:tRNA nucleotidyltransferase activity"/>
    <property type="evidence" value="ECO:0007669"/>
    <property type="project" value="UniProtKB-UniRule"/>
</dbReference>
<comment type="subunit">
    <text evidence="6">Homohexameric ring arranged as a trimer of dimers.</text>
</comment>
<dbReference type="AlphaFoldDB" id="A0A7C2N8E9"/>
<evidence type="ECO:0000256" key="3">
    <source>
        <dbReference type="ARBA" id="ARBA00022555"/>
    </source>
</evidence>
<accession>A0A7C2N8E9</accession>
<keyword evidence="5" id="KW-0694">RNA-binding</keyword>
<dbReference type="InterPro" id="IPR015847">
    <property type="entry name" value="ExoRNase_PH_dom2"/>
</dbReference>
<evidence type="ECO:0000256" key="4">
    <source>
        <dbReference type="ARBA" id="ARBA00022694"/>
    </source>
</evidence>
<protein>
    <recommendedName>
        <fullName evidence="6">Ribonuclease PH</fullName>
        <shortName evidence="6">RNase PH</shortName>
        <ecNumber evidence="6">2.7.7.56</ecNumber>
    </recommendedName>
    <alternativeName>
        <fullName evidence="6">tRNA nucleotidyltransferase</fullName>
    </alternativeName>
</protein>
<dbReference type="OrthoDB" id="9802265at2"/>
<dbReference type="HAMAP" id="MF_00564">
    <property type="entry name" value="RNase_PH"/>
    <property type="match status" value="1"/>
</dbReference>
<keyword evidence="3 6" id="KW-0820">tRNA-binding</keyword>
<sequence length="256" mass="27756">MWGAQVLRGDGRTFDQPRPLSLTLDFVKYPEGSVLVRAGDTVVLCNVTVEGRVPPFLRDTGEGWLTSEYAMLPRATEERTPRDVVKGSLSGRSAEIQRLIGRSLRAALDLGLLGERTLVVDCDVLQADGSTRTTSITGAFVAVVLALCRLWEQKALPGWPVKDQVAAVSCGLVRGQPMLDLTYEEDSQADVDLNLVGTARGGIVEIQGTAEREPLRRSQLDALLDLAEQGLQKAFAAQRAVLNPRLEKLKLPPLGA</sequence>
<dbReference type="GO" id="GO:0031125">
    <property type="term" value="P:rRNA 3'-end processing"/>
    <property type="evidence" value="ECO:0007669"/>
    <property type="project" value="UniProtKB-ARBA"/>
</dbReference>
<dbReference type="PROSITE" id="PS01277">
    <property type="entry name" value="RIBONUCLEASE_PH"/>
    <property type="match status" value="1"/>
</dbReference>
<dbReference type="EC" id="2.7.7.56" evidence="6"/>
<dbReference type="SUPFAM" id="SSF54211">
    <property type="entry name" value="Ribosomal protein S5 domain 2-like"/>
    <property type="match status" value="1"/>
</dbReference>
<dbReference type="GO" id="GO:0000049">
    <property type="term" value="F:tRNA binding"/>
    <property type="evidence" value="ECO:0007669"/>
    <property type="project" value="UniProtKB-UniRule"/>
</dbReference>
<keyword evidence="2 6" id="KW-0698">rRNA processing</keyword>
<feature type="binding site" evidence="6">
    <location>
        <position position="92"/>
    </location>
    <ligand>
        <name>phosphate</name>
        <dbReference type="ChEBI" id="CHEBI:43474"/>
        <note>substrate</note>
    </ligand>
</feature>
<dbReference type="Pfam" id="PF01138">
    <property type="entry name" value="RNase_PH"/>
    <property type="match status" value="1"/>
</dbReference>
<evidence type="ECO:0000256" key="6">
    <source>
        <dbReference type="HAMAP-Rule" id="MF_00564"/>
    </source>
</evidence>
<dbReference type="GO" id="GO:0000175">
    <property type="term" value="F:3'-5'-RNA exonuclease activity"/>
    <property type="evidence" value="ECO:0007669"/>
    <property type="project" value="UniProtKB-UniRule"/>
</dbReference>
<reference evidence="9" key="1">
    <citation type="journal article" date="2020" name="mSystems">
        <title>Genome- and Community-Level Interaction Insights into Carbon Utilization and Element Cycling Functions of Hydrothermarchaeota in Hydrothermal Sediment.</title>
        <authorList>
            <person name="Zhou Z."/>
            <person name="Liu Y."/>
            <person name="Xu W."/>
            <person name="Pan J."/>
            <person name="Luo Z.H."/>
            <person name="Li M."/>
        </authorList>
    </citation>
    <scope>NUCLEOTIDE SEQUENCE [LARGE SCALE GENOMIC DNA]</scope>
    <source>
        <strain evidence="9">SpSt-299</strain>
    </source>
</reference>
<dbReference type="InterPro" id="IPR018336">
    <property type="entry name" value="RNase_PH_CS"/>
</dbReference>
<dbReference type="CDD" id="cd11362">
    <property type="entry name" value="RNase_PH_bact"/>
    <property type="match status" value="1"/>
</dbReference>
<dbReference type="PANTHER" id="PTHR11953">
    <property type="entry name" value="EXOSOME COMPLEX COMPONENT"/>
    <property type="match status" value="1"/>
</dbReference>
<dbReference type="InterPro" id="IPR036345">
    <property type="entry name" value="ExoRNase_PH_dom2_sf"/>
</dbReference>
<dbReference type="InterPro" id="IPR027408">
    <property type="entry name" value="PNPase/RNase_PH_dom_sf"/>
</dbReference>
<comment type="similarity">
    <text evidence="1 6">Belongs to the RNase PH family.</text>
</comment>
<dbReference type="GO" id="GO:0008033">
    <property type="term" value="P:tRNA processing"/>
    <property type="evidence" value="ECO:0007669"/>
    <property type="project" value="UniProtKB-UniRule"/>
</dbReference>
<dbReference type="InterPro" id="IPR050080">
    <property type="entry name" value="RNase_PH"/>
</dbReference>
<dbReference type="GO" id="GO:0016075">
    <property type="term" value="P:rRNA catabolic process"/>
    <property type="evidence" value="ECO:0007669"/>
    <property type="project" value="UniProtKB-UniRule"/>
</dbReference>
<evidence type="ECO:0000256" key="1">
    <source>
        <dbReference type="ARBA" id="ARBA00006678"/>
    </source>
</evidence>
<feature type="domain" description="Exoribonuclease phosphorolytic" evidence="8">
    <location>
        <begin position="163"/>
        <end position="229"/>
    </location>
</feature>
<dbReference type="PANTHER" id="PTHR11953:SF0">
    <property type="entry name" value="EXOSOME COMPLEX COMPONENT RRP41"/>
    <property type="match status" value="1"/>
</dbReference>
<keyword evidence="6 9" id="KW-0548">Nucleotidyltransferase</keyword>
<dbReference type="FunFam" id="3.30.230.70:FF:000003">
    <property type="entry name" value="Ribonuclease PH"/>
    <property type="match status" value="1"/>
</dbReference>
<dbReference type="EMBL" id="DSMR01000007">
    <property type="protein sequence ID" value="HET46564.1"/>
    <property type="molecule type" value="Genomic_DNA"/>
</dbReference>
<evidence type="ECO:0000256" key="2">
    <source>
        <dbReference type="ARBA" id="ARBA00022552"/>
    </source>
</evidence>
<comment type="caution">
    <text evidence="9">The sequence shown here is derived from an EMBL/GenBank/DDBJ whole genome shotgun (WGS) entry which is preliminary data.</text>
</comment>